<evidence type="ECO:0000313" key="3">
    <source>
        <dbReference type="EMBL" id="KGE13192.1"/>
    </source>
</evidence>
<evidence type="ECO:0000259" key="2">
    <source>
        <dbReference type="Pfam" id="PF13439"/>
    </source>
</evidence>
<dbReference type="SUPFAM" id="SSF48208">
    <property type="entry name" value="Six-hairpin glycosidases"/>
    <property type="match status" value="1"/>
</dbReference>
<evidence type="ECO:0000313" key="4">
    <source>
        <dbReference type="Proteomes" id="UP000031802"/>
    </source>
</evidence>
<name>A0A0B8SZH4_9SPHI</name>
<dbReference type="PATRIC" id="fig|1229276.3.peg.3131"/>
<accession>A0A0B8SZH4</accession>
<dbReference type="Pfam" id="PF00534">
    <property type="entry name" value="Glycos_transf_1"/>
    <property type="match status" value="1"/>
</dbReference>
<dbReference type="Proteomes" id="UP000031802">
    <property type="component" value="Unassembled WGS sequence"/>
</dbReference>
<dbReference type="InterPro" id="IPR001296">
    <property type="entry name" value="Glyco_trans_1"/>
</dbReference>
<dbReference type="PANTHER" id="PTHR12526:SF572">
    <property type="entry name" value="BLL5144 PROTEIN"/>
    <property type="match status" value="1"/>
</dbReference>
<gene>
    <name evidence="3" type="ORF">DI53_3028</name>
</gene>
<feature type="domain" description="Glycosyltransferase subfamily 4-like N-terminal" evidence="2">
    <location>
        <begin position="111"/>
        <end position="182"/>
    </location>
</feature>
<feature type="domain" description="Glycosyl transferase family 1" evidence="1">
    <location>
        <begin position="199"/>
        <end position="358"/>
    </location>
</feature>
<dbReference type="InterPro" id="IPR008928">
    <property type="entry name" value="6-hairpin_glycosidase_sf"/>
</dbReference>
<dbReference type="PANTHER" id="PTHR12526">
    <property type="entry name" value="GLYCOSYLTRANSFERASE"/>
    <property type="match status" value="1"/>
</dbReference>
<sequence>MPANAILYGRKLTMKIAHISTYSPRQCGIATFTTDLLSSLAFCDNRKQLEQHVFAIADTPGTTAYPEEVKYEIGQQQLPDYLSALQTINSGGYELCILQHEYGIYGGNSGVYILSILKKLQIPLVVNLHTVLDNPSTDEKNILQDIAQVADKVIVTSKLGVQLLQDVYGIALSKIEVISHGVPDFPYTQREAKGMLALSNRKLLLTFGFLSRNKGIETVLHALPEVVKQVPDLLYIIAGKTHPNVLRDAGEEYREYLEQLVQQLGLTNHVLFDNSFMEEKRLTTYLSACDIYLTPYLNEAQISSGTLSFAIGAGACVVSTPYWHAKELLADGRGVLFEKENAKQLEKILLNLLLHEKNLLQIRDTVSACKDTLSWKAIASTYIALFAQVTQEFDAARRHSLLADKAANPTLNLSHVRRLTNPVGIVQHATFATPNYHHGYCLDDNARALLLLLMVKEDDPAQDVDALISTYISYIYYAQRPDGLFKNFMSFDNRFLEDIGSEDAFGRGIWAIGYLVRSHTNSSYRQIGKEMFVRALPHFKTFRSLRAVGYIVLGLVHYLEHEPQNQELLSELRQLVSFMRSEYESNSNENWPWFEKVVSYDNAILPLALLRANAVLHDDAVKVMAMDAAEFLDGVLFRTAHLSLIGNEGWYEEMGAIAAFGQQPIEVYSTMLMYEEMYKVSGAGRYLQQIYHSFQWFQGENDLQLRLYDAETGGCCDGLEAFGVNRNQGAESTITFWLSSVHMNRAFKNYTELLSALSSSSKLTVA</sequence>
<dbReference type="InterPro" id="IPR028098">
    <property type="entry name" value="Glyco_trans_4-like_N"/>
</dbReference>
<reference evidence="3 4" key="2">
    <citation type="journal article" date="2015" name="PLoS ONE">
        <title>Whole-Genome Optical Mapping and Finished Genome Sequence of Sphingobacterium deserti sp. nov., a New Species Isolated from the Western Desert of China.</title>
        <authorList>
            <person name="Teng C."/>
            <person name="Zhou Z."/>
            <person name="Molnar I."/>
            <person name="Li X."/>
            <person name="Tang R."/>
            <person name="Chen M."/>
            <person name="Wang L."/>
            <person name="Su S."/>
            <person name="Zhang W."/>
            <person name="Lin M."/>
        </authorList>
    </citation>
    <scope>NUCLEOTIDE SEQUENCE [LARGE SCALE GENOMIC DNA]</scope>
    <source>
        <strain evidence="4">ACCC05744</strain>
    </source>
</reference>
<dbReference type="GO" id="GO:0016757">
    <property type="term" value="F:glycosyltransferase activity"/>
    <property type="evidence" value="ECO:0007669"/>
    <property type="project" value="InterPro"/>
</dbReference>
<organism evidence="3 4">
    <name type="scientific">Sphingobacterium deserti</name>
    <dbReference type="NCBI Taxonomy" id="1229276"/>
    <lineage>
        <taxon>Bacteria</taxon>
        <taxon>Pseudomonadati</taxon>
        <taxon>Bacteroidota</taxon>
        <taxon>Sphingobacteriia</taxon>
        <taxon>Sphingobacteriales</taxon>
        <taxon>Sphingobacteriaceae</taxon>
        <taxon>Sphingobacterium</taxon>
    </lineage>
</organism>
<comment type="caution">
    <text evidence="3">The sequence shown here is derived from an EMBL/GenBank/DDBJ whole genome shotgun (WGS) entry which is preliminary data.</text>
</comment>
<dbReference type="CDD" id="cd03822">
    <property type="entry name" value="GT4_mannosyltransferase-like"/>
    <property type="match status" value="1"/>
</dbReference>
<proteinExistence type="predicted"/>
<dbReference type="STRING" id="1229276.DI53_3028"/>
<reference evidence="4" key="1">
    <citation type="submission" date="2014-04" db="EMBL/GenBank/DDBJ databases">
        <title>Whole-Genome optical mapping and complete genome sequence of Sphingobacterium deserti sp. nov., a new spaces isolated from desert in the west of China.</title>
        <authorList>
            <person name="Teng C."/>
            <person name="Zhou Z."/>
            <person name="Li X."/>
            <person name="Chen M."/>
            <person name="Lin M."/>
            <person name="Wang L."/>
            <person name="Su S."/>
            <person name="Zhang C."/>
            <person name="Zhang W."/>
        </authorList>
    </citation>
    <scope>NUCLEOTIDE SEQUENCE [LARGE SCALE GENOMIC DNA]</scope>
    <source>
        <strain evidence="4">ACCC05744</strain>
    </source>
</reference>
<dbReference type="GO" id="GO:0005975">
    <property type="term" value="P:carbohydrate metabolic process"/>
    <property type="evidence" value="ECO:0007669"/>
    <property type="project" value="InterPro"/>
</dbReference>
<evidence type="ECO:0000259" key="1">
    <source>
        <dbReference type="Pfam" id="PF00534"/>
    </source>
</evidence>
<protein>
    <submittedName>
        <fullName evidence="3">Glycosyl transferase group 1</fullName>
    </submittedName>
</protein>
<dbReference type="eggNOG" id="COG0438">
    <property type="taxonomic scope" value="Bacteria"/>
</dbReference>
<keyword evidence="3" id="KW-0808">Transferase</keyword>
<dbReference type="OrthoDB" id="9765330at2"/>
<dbReference type="SUPFAM" id="SSF53756">
    <property type="entry name" value="UDP-Glycosyltransferase/glycogen phosphorylase"/>
    <property type="match status" value="1"/>
</dbReference>
<dbReference type="Pfam" id="PF13439">
    <property type="entry name" value="Glyco_transf_4"/>
    <property type="match status" value="1"/>
</dbReference>
<dbReference type="EMBL" id="JJMU01000054">
    <property type="protein sequence ID" value="KGE13192.1"/>
    <property type="molecule type" value="Genomic_DNA"/>
</dbReference>
<keyword evidence="4" id="KW-1185">Reference proteome</keyword>
<dbReference type="AlphaFoldDB" id="A0A0B8SZH4"/>
<dbReference type="Gene3D" id="3.40.50.2000">
    <property type="entry name" value="Glycogen Phosphorylase B"/>
    <property type="match status" value="2"/>
</dbReference>